<feature type="domain" description="PAC" evidence="2">
    <location>
        <begin position="476"/>
        <end position="527"/>
    </location>
</feature>
<dbReference type="InterPro" id="IPR000014">
    <property type="entry name" value="PAS"/>
</dbReference>
<dbReference type="PROSITE" id="PS50113">
    <property type="entry name" value="PAC"/>
    <property type="match status" value="3"/>
</dbReference>
<dbReference type="InterPro" id="IPR000160">
    <property type="entry name" value="GGDEF_dom"/>
</dbReference>
<feature type="domain" description="GGDEF" evidence="4">
    <location>
        <begin position="560"/>
        <end position="693"/>
    </location>
</feature>
<feature type="domain" description="PAS" evidence="1">
    <location>
        <begin position="401"/>
        <end position="471"/>
    </location>
</feature>
<dbReference type="EMBL" id="SRRZ01000036">
    <property type="protein sequence ID" value="NQE34668.1"/>
    <property type="molecule type" value="Genomic_DNA"/>
</dbReference>
<dbReference type="SMART" id="SM00086">
    <property type="entry name" value="PAC"/>
    <property type="match status" value="3"/>
</dbReference>
<dbReference type="Gene3D" id="3.30.450.20">
    <property type="entry name" value="PAS domain"/>
    <property type="match status" value="4"/>
</dbReference>
<dbReference type="InterPro" id="IPR001633">
    <property type="entry name" value="EAL_dom"/>
</dbReference>
<dbReference type="PANTHER" id="PTHR44757">
    <property type="entry name" value="DIGUANYLATE CYCLASE DGCP"/>
    <property type="match status" value="1"/>
</dbReference>
<dbReference type="PROSITE" id="PS50112">
    <property type="entry name" value="PAS"/>
    <property type="match status" value="2"/>
</dbReference>
<feature type="domain" description="PAC" evidence="2">
    <location>
        <begin position="346"/>
        <end position="400"/>
    </location>
</feature>
<protein>
    <submittedName>
        <fullName evidence="5">Cyclic di-GMP phosphodiesterase Gmr</fullName>
        <ecNumber evidence="5">3.1.4.52</ecNumber>
    </submittedName>
</protein>
<feature type="domain" description="PAS" evidence="1">
    <location>
        <begin position="33"/>
        <end position="100"/>
    </location>
</feature>
<dbReference type="RefSeq" id="WP_172187412.1">
    <property type="nucleotide sequence ID" value="NZ_CAWPPK010000248.1"/>
</dbReference>
<sequence length="1003" mass="110794">MGDRENQSISNLGEVGGAGDRHTASEALWLRDRALAATSSGIVIADANAPDCPIIYCNPAFERMTGYCASEILGRNCRFLQGPDTDRTTVAKIRDALRQGLEIKTTIKNYRKDGSPFWSKLSLSPVRDDSANLTHFVGIQSDLSERICEVHEALQQANDQLQTILEAVPGTVSWISSDLHYLGVNQHLAKLHGLPPSAFVGQDIGFLGASSDFNSFVVEFFAGDATEAVKELSVKVKTDGGESAGYYLIVAQKYDRGKAACLVGIDITERKRIEEALVLTRKAVESSSDAIGISDANGTHIYQNQAFSQLFEWDTAEEFKLAGGIPAVFADPAVASEVLDTIAHGYSWSGEITNRTRSGEMLQVLLRADAIKDRTGKIVGRIYMNTDITDRKRTEQELRQSEKRFRSLIENARDIIVILDEKGFCRYVSPSLERILGYPTAEVLGRYVFDLIHPDELVIVDQVFKGVMQKPRVSLGMAEYRVQHKDGSWCVLEAVATNLLDEPSVRGIVVNCHDVTERKLAEEQLLHDALHDALTGLPNRGLLTDRLGQAFARAQRHPSDRFAVLFLDLDRFKVINDSQGHRTGDRLLVAVARRLLTCLRPGDTAARVGGDEFVILLEEIQGVDEAIAQAKEILQAIERPLYLEGNKVLITASIGIALNTDKYQWAGDILRDADIAMYRAKALGKARYEVFTSSMHTRAVALMNLEHDLRESVEELNLKHSIVDLGCGAAQQNSPTSEIERKLERPKSQFAPFKLECPFTVYYQPIVSLKSGSVIGFEALVRWLHPERGLVSPMEFIAMAEETGLITPLGLWVLNESCRQIIKWQSLNLPVGNSGLTVAVNLSGRQFSEPDSIEQIKQVLLETGVDARCLKLEITESVLMEDGEVAAGMLSQLRELGIELCIDDFGTGYSSLSYLHRFPINILKVDRSFVSRIGEKGENLEIVRAIVMLASSLGMKVVAEGVETAVQLAQMRAIGCEYGQGYFFSKPLDSEAATALLSRSPKW</sequence>
<dbReference type="NCBIfam" id="TIGR00254">
    <property type="entry name" value="GGDEF"/>
    <property type="match status" value="1"/>
</dbReference>
<keyword evidence="5" id="KW-0378">Hydrolase</keyword>
<organism evidence="5 6">
    <name type="scientific">Microcoleus asticus IPMA8</name>
    <dbReference type="NCBI Taxonomy" id="2563858"/>
    <lineage>
        <taxon>Bacteria</taxon>
        <taxon>Bacillati</taxon>
        <taxon>Cyanobacteriota</taxon>
        <taxon>Cyanophyceae</taxon>
        <taxon>Oscillatoriophycideae</taxon>
        <taxon>Oscillatoriales</taxon>
        <taxon>Microcoleaceae</taxon>
        <taxon>Microcoleus</taxon>
        <taxon>Microcoleus asticus</taxon>
    </lineage>
</organism>
<dbReference type="CDD" id="cd01948">
    <property type="entry name" value="EAL"/>
    <property type="match status" value="1"/>
</dbReference>
<evidence type="ECO:0000313" key="6">
    <source>
        <dbReference type="Proteomes" id="UP000702425"/>
    </source>
</evidence>
<gene>
    <name evidence="5" type="primary">gmr_2</name>
    <name evidence="5" type="ORF">E5S67_02396</name>
</gene>
<feature type="domain" description="EAL" evidence="3">
    <location>
        <begin position="736"/>
        <end position="1001"/>
    </location>
</feature>
<dbReference type="InterPro" id="IPR035965">
    <property type="entry name" value="PAS-like_dom_sf"/>
</dbReference>
<dbReference type="Pfam" id="PF00989">
    <property type="entry name" value="PAS"/>
    <property type="match status" value="1"/>
</dbReference>
<dbReference type="GO" id="GO:0071111">
    <property type="term" value="F:cyclic-guanylate-specific phosphodiesterase activity"/>
    <property type="evidence" value="ECO:0007669"/>
    <property type="project" value="UniProtKB-EC"/>
</dbReference>
<dbReference type="InterPro" id="IPR001610">
    <property type="entry name" value="PAC"/>
</dbReference>
<feature type="domain" description="PAC" evidence="2">
    <location>
        <begin position="101"/>
        <end position="155"/>
    </location>
</feature>
<dbReference type="InterPro" id="IPR029787">
    <property type="entry name" value="Nucleotide_cyclase"/>
</dbReference>
<evidence type="ECO:0000259" key="4">
    <source>
        <dbReference type="PROSITE" id="PS50887"/>
    </source>
</evidence>
<keyword evidence="6" id="KW-1185">Reference proteome</keyword>
<dbReference type="CDD" id="cd01949">
    <property type="entry name" value="GGDEF"/>
    <property type="match status" value="1"/>
</dbReference>
<comment type="caution">
    <text evidence="5">The sequence shown here is derived from an EMBL/GenBank/DDBJ whole genome shotgun (WGS) entry which is preliminary data.</text>
</comment>
<evidence type="ECO:0000313" key="5">
    <source>
        <dbReference type="EMBL" id="NQE34668.1"/>
    </source>
</evidence>
<dbReference type="InterPro" id="IPR052155">
    <property type="entry name" value="Biofilm_reg_signaling"/>
</dbReference>
<evidence type="ECO:0000259" key="3">
    <source>
        <dbReference type="PROSITE" id="PS50883"/>
    </source>
</evidence>
<dbReference type="Pfam" id="PF00563">
    <property type="entry name" value="EAL"/>
    <property type="match status" value="1"/>
</dbReference>
<dbReference type="InterPro" id="IPR000700">
    <property type="entry name" value="PAS-assoc_C"/>
</dbReference>
<proteinExistence type="predicted"/>
<dbReference type="SUPFAM" id="SSF141868">
    <property type="entry name" value="EAL domain-like"/>
    <property type="match status" value="1"/>
</dbReference>
<dbReference type="InterPro" id="IPR035919">
    <property type="entry name" value="EAL_sf"/>
</dbReference>
<dbReference type="PROSITE" id="PS50887">
    <property type="entry name" value="GGDEF"/>
    <property type="match status" value="1"/>
</dbReference>
<evidence type="ECO:0000259" key="2">
    <source>
        <dbReference type="PROSITE" id="PS50113"/>
    </source>
</evidence>
<dbReference type="NCBIfam" id="TIGR00229">
    <property type="entry name" value="sensory_box"/>
    <property type="match status" value="4"/>
</dbReference>
<dbReference type="Proteomes" id="UP000702425">
    <property type="component" value="Unassembled WGS sequence"/>
</dbReference>
<dbReference type="EC" id="3.1.4.52" evidence="5"/>
<dbReference type="PROSITE" id="PS50883">
    <property type="entry name" value="EAL"/>
    <property type="match status" value="1"/>
</dbReference>
<dbReference type="CDD" id="cd00130">
    <property type="entry name" value="PAS"/>
    <property type="match status" value="3"/>
</dbReference>
<dbReference type="SUPFAM" id="SSF55785">
    <property type="entry name" value="PYP-like sensor domain (PAS domain)"/>
    <property type="match status" value="4"/>
</dbReference>
<dbReference type="PANTHER" id="PTHR44757:SF2">
    <property type="entry name" value="BIOFILM ARCHITECTURE MAINTENANCE PROTEIN MBAA"/>
    <property type="match status" value="1"/>
</dbReference>
<name>A0ABX2CXL3_9CYAN</name>
<accession>A0ABX2CXL3</accession>
<reference evidence="5 6" key="1">
    <citation type="journal article" date="2020" name="Sci. Rep.">
        <title>A novel cyanobacterial geosmin producer, revising GeoA distribution and dispersion patterns in Bacteria.</title>
        <authorList>
            <person name="Churro C."/>
            <person name="Semedo-Aguiar A.P."/>
            <person name="Silva A.D."/>
            <person name="Pereira-Leal J.B."/>
            <person name="Leite R.B."/>
        </authorList>
    </citation>
    <scope>NUCLEOTIDE SEQUENCE [LARGE SCALE GENOMIC DNA]</scope>
    <source>
        <strain evidence="5 6">IPMA8</strain>
    </source>
</reference>
<dbReference type="SMART" id="SM00052">
    <property type="entry name" value="EAL"/>
    <property type="match status" value="1"/>
</dbReference>
<dbReference type="InterPro" id="IPR013767">
    <property type="entry name" value="PAS_fold"/>
</dbReference>
<dbReference type="Gene3D" id="3.30.70.270">
    <property type="match status" value="1"/>
</dbReference>
<dbReference type="Gene3D" id="3.20.20.450">
    <property type="entry name" value="EAL domain"/>
    <property type="match status" value="1"/>
</dbReference>
<dbReference type="SMART" id="SM00267">
    <property type="entry name" value="GGDEF"/>
    <property type="match status" value="1"/>
</dbReference>
<dbReference type="InterPro" id="IPR043128">
    <property type="entry name" value="Rev_trsase/Diguanyl_cyclase"/>
</dbReference>
<dbReference type="Pfam" id="PF13426">
    <property type="entry name" value="PAS_9"/>
    <property type="match status" value="3"/>
</dbReference>
<dbReference type="Pfam" id="PF00990">
    <property type="entry name" value="GGDEF"/>
    <property type="match status" value="1"/>
</dbReference>
<dbReference type="SMART" id="SM00091">
    <property type="entry name" value="PAS"/>
    <property type="match status" value="4"/>
</dbReference>
<evidence type="ECO:0000259" key="1">
    <source>
        <dbReference type="PROSITE" id="PS50112"/>
    </source>
</evidence>
<dbReference type="SUPFAM" id="SSF55073">
    <property type="entry name" value="Nucleotide cyclase"/>
    <property type="match status" value="1"/>
</dbReference>